<evidence type="ECO:0000256" key="5">
    <source>
        <dbReference type="ARBA" id="ARBA00022801"/>
    </source>
</evidence>
<feature type="domain" description="PIN" evidence="8">
    <location>
        <begin position="4"/>
        <end position="123"/>
    </location>
</feature>
<dbReference type="EMBL" id="FUKI01000023">
    <property type="protein sequence ID" value="SJM89723.1"/>
    <property type="molecule type" value="Genomic_DNA"/>
</dbReference>
<evidence type="ECO:0000313" key="10">
    <source>
        <dbReference type="Proteomes" id="UP000195667"/>
    </source>
</evidence>
<keyword evidence="10" id="KW-1185">Reference proteome</keyword>
<dbReference type="GO" id="GO:0046872">
    <property type="term" value="F:metal ion binding"/>
    <property type="evidence" value="ECO:0007669"/>
    <property type="project" value="UniProtKB-KW"/>
</dbReference>
<dbReference type="PANTHER" id="PTHR33653">
    <property type="entry name" value="RIBONUCLEASE VAPC2"/>
    <property type="match status" value="1"/>
</dbReference>
<dbReference type="GO" id="GO:0004518">
    <property type="term" value="F:nuclease activity"/>
    <property type="evidence" value="ECO:0007669"/>
    <property type="project" value="UniProtKB-KW"/>
</dbReference>
<dbReference type="SUPFAM" id="SSF88723">
    <property type="entry name" value="PIN domain-like"/>
    <property type="match status" value="1"/>
</dbReference>
<evidence type="ECO:0000256" key="7">
    <source>
        <dbReference type="ARBA" id="ARBA00038093"/>
    </source>
</evidence>
<evidence type="ECO:0000256" key="1">
    <source>
        <dbReference type="ARBA" id="ARBA00001946"/>
    </source>
</evidence>
<protein>
    <submittedName>
        <fullName evidence="9">PilT protein domain protein</fullName>
    </submittedName>
</protein>
<dbReference type="Gene3D" id="3.40.50.1010">
    <property type="entry name" value="5'-nuclease"/>
    <property type="match status" value="1"/>
</dbReference>
<dbReference type="AlphaFoldDB" id="A0A1R4H0E0"/>
<dbReference type="InterPro" id="IPR050556">
    <property type="entry name" value="Type_II_TA_system_RNase"/>
</dbReference>
<dbReference type="CDD" id="cd09881">
    <property type="entry name" value="PIN_VapC4-5_FitB-like"/>
    <property type="match status" value="1"/>
</dbReference>
<organism evidence="9 10">
    <name type="scientific">Crenothrix polyspora</name>
    <dbReference type="NCBI Taxonomy" id="360316"/>
    <lineage>
        <taxon>Bacteria</taxon>
        <taxon>Pseudomonadati</taxon>
        <taxon>Pseudomonadota</taxon>
        <taxon>Gammaproteobacteria</taxon>
        <taxon>Methylococcales</taxon>
        <taxon>Crenotrichaceae</taxon>
        <taxon>Crenothrix</taxon>
    </lineage>
</organism>
<reference evidence="10" key="1">
    <citation type="submission" date="2017-02" db="EMBL/GenBank/DDBJ databases">
        <authorList>
            <person name="Daims H."/>
        </authorList>
    </citation>
    <scope>NUCLEOTIDE SEQUENCE [LARGE SCALE GENOMIC DNA]</scope>
</reference>
<dbReference type="InterPro" id="IPR029060">
    <property type="entry name" value="PIN-like_dom_sf"/>
</dbReference>
<dbReference type="GO" id="GO:0016787">
    <property type="term" value="F:hydrolase activity"/>
    <property type="evidence" value="ECO:0007669"/>
    <property type="project" value="UniProtKB-KW"/>
</dbReference>
<dbReference type="PANTHER" id="PTHR33653:SF1">
    <property type="entry name" value="RIBONUCLEASE VAPC2"/>
    <property type="match status" value="1"/>
</dbReference>
<comment type="similarity">
    <text evidence="7">Belongs to the PINc/VapC protein family.</text>
</comment>
<keyword evidence="4" id="KW-0479">Metal-binding</keyword>
<dbReference type="RefSeq" id="WP_087142246.1">
    <property type="nucleotide sequence ID" value="NZ_FUKI01000023.1"/>
</dbReference>
<keyword evidence="2" id="KW-1277">Toxin-antitoxin system</keyword>
<evidence type="ECO:0000313" key="9">
    <source>
        <dbReference type="EMBL" id="SJM89723.1"/>
    </source>
</evidence>
<dbReference type="InterPro" id="IPR002716">
    <property type="entry name" value="PIN_dom"/>
</dbReference>
<gene>
    <name evidence="9" type="ORF">CRENPOLYSF1_1190006</name>
</gene>
<dbReference type="Proteomes" id="UP000195667">
    <property type="component" value="Unassembled WGS sequence"/>
</dbReference>
<evidence type="ECO:0000256" key="2">
    <source>
        <dbReference type="ARBA" id="ARBA00022649"/>
    </source>
</evidence>
<keyword evidence="5" id="KW-0378">Hydrolase</keyword>
<evidence type="ECO:0000256" key="4">
    <source>
        <dbReference type="ARBA" id="ARBA00022723"/>
    </source>
</evidence>
<keyword evidence="6" id="KW-0460">Magnesium</keyword>
<keyword evidence="3" id="KW-0540">Nuclease</keyword>
<name>A0A1R4H0E0_9GAMM</name>
<proteinExistence type="inferred from homology"/>
<accession>A0A1R4H0E0</accession>
<evidence type="ECO:0000256" key="3">
    <source>
        <dbReference type="ARBA" id="ARBA00022722"/>
    </source>
</evidence>
<dbReference type="Pfam" id="PF01850">
    <property type="entry name" value="PIN"/>
    <property type="match status" value="1"/>
</dbReference>
<dbReference type="OrthoDB" id="9804823at2"/>
<evidence type="ECO:0000256" key="6">
    <source>
        <dbReference type="ARBA" id="ARBA00022842"/>
    </source>
</evidence>
<evidence type="ECO:0000259" key="8">
    <source>
        <dbReference type="Pfam" id="PF01850"/>
    </source>
</evidence>
<sequence length="134" mass="15290">MEIICLDTNVLIAHKRAKKTDKDKTFLFKLTKKPYQFAVSSITVYELLRGDNQDEDAYWKALFSNMTVLDFDSDCAEYAAKIYQDLKTKGLLIEAEDLLIAATSRRHQMKLATGNVKHFARVENLDLVVDNGLV</sequence>
<comment type="cofactor">
    <cofactor evidence="1">
        <name>Mg(2+)</name>
        <dbReference type="ChEBI" id="CHEBI:18420"/>
    </cofactor>
</comment>